<dbReference type="NCBIfam" id="TIGR00705">
    <property type="entry name" value="SppA_67K"/>
    <property type="match status" value="1"/>
</dbReference>
<feature type="domain" description="Peptidase S49" evidence="6">
    <location>
        <begin position="380"/>
        <end position="531"/>
    </location>
</feature>
<evidence type="ECO:0000256" key="1">
    <source>
        <dbReference type="ARBA" id="ARBA00008683"/>
    </source>
</evidence>
<dbReference type="PIRSF" id="PIRSF001217">
    <property type="entry name" value="Protease_4_SppA"/>
    <property type="match status" value="1"/>
</dbReference>
<feature type="domain" description="Peptidase S49" evidence="6">
    <location>
        <begin position="131"/>
        <end position="244"/>
    </location>
</feature>
<evidence type="ECO:0000256" key="2">
    <source>
        <dbReference type="ARBA" id="ARBA00022670"/>
    </source>
</evidence>
<evidence type="ECO:0000256" key="4">
    <source>
        <dbReference type="ARBA" id="ARBA00022825"/>
    </source>
</evidence>
<dbReference type="InterPro" id="IPR047272">
    <property type="entry name" value="S49_SppA_C"/>
</dbReference>
<sequence length="608" mass="64002">MRLFSRLWQGVDAMRRFCANALFLVLLIALAAFAYMATRPAGGIPPGTVLVLAFDGTVSETAPTPPRSVADVRRMLDVERGSTRLLDVTEALAAAKDDASIAGVVLDLENLSGIGLASARAIGKAIDDYKRETGRPVLAWGSAFTQGAYAVAAHADEVYVHPMGTVELKGLTGRSLYWGEFLKRLSVEVDVYKAGVYKSAPEAFLFGAPSEEALEAQRGYLEPAWQRLTTDIESARGARTGVVNAWIDQLVSGRGKALSDPLGALKDAGLVTGVMTRDAFVEHAAAKFGSTPDDLQIVDYRDYLAVLPGLPAADAYVALVTAEGEISNEPAVGGIVAGELIALLDEAASAPETKAIVLRINTPGGDALAAEEIREKIEAIRKKGLPVVVSMGDAAASGGYWLSAAADVVVADPLTLTGSIGVFALAPNFAPLLEKFDVGAGGWSTGPAAEFGSVLSPRDKAERALYQAGVDRVYANFRSIVARGRNLSPEAVEAAAGGRVWLGEDAKRLGLVDALGTLDDAVLIAAERAGLGENPAVLLFDPIEEGWGRWLAPVLNGVLGDAVRTQAPALEAFQALRYADGLFSAWERRVLASPGRAIVWTPEARVSL</sequence>
<reference evidence="7 8" key="1">
    <citation type="journal article" date="2018" name="Int. J. Syst. Evol. Microbiol.">
        <title>Mesosutterella multiformis gen. nov., sp. nov., a member of the family Sutterellaceae and Sutterella megalosphaeroides sp. nov., isolated from human faeces.</title>
        <authorList>
            <person name="Sakamoto M."/>
            <person name="Ikeyama N."/>
            <person name="Kunihiro T."/>
            <person name="Iino T."/>
            <person name="Yuki M."/>
            <person name="Ohkuma M."/>
        </authorList>
    </citation>
    <scope>NUCLEOTIDE SEQUENCE [LARGE SCALE GENOMIC DNA]</scope>
    <source>
        <strain evidence="7 8">6FBBBH3</strain>
    </source>
</reference>
<evidence type="ECO:0000256" key="5">
    <source>
        <dbReference type="PIRSR" id="PIRSR001217-1"/>
    </source>
</evidence>
<keyword evidence="3" id="KW-0378">Hydrolase</keyword>
<accession>A0A2Z6I8L6</accession>
<organism evidence="7 8">
    <name type="scientific">Sutterella megalosphaeroides</name>
    <dbReference type="NCBI Taxonomy" id="2494234"/>
    <lineage>
        <taxon>Bacteria</taxon>
        <taxon>Pseudomonadati</taxon>
        <taxon>Pseudomonadota</taxon>
        <taxon>Betaproteobacteria</taxon>
        <taxon>Burkholderiales</taxon>
        <taxon>Sutterellaceae</taxon>
        <taxon>Sutterella</taxon>
    </lineage>
</organism>
<proteinExistence type="inferred from homology"/>
<keyword evidence="2 7" id="KW-0645">Protease</keyword>
<gene>
    <name evidence="7" type="primary">sppA</name>
    <name evidence="7" type="ORF">SUTMEG_01210</name>
</gene>
<dbReference type="InterPro" id="IPR004634">
    <property type="entry name" value="Pept_S49_pIV"/>
</dbReference>
<keyword evidence="8" id="KW-1185">Reference proteome</keyword>
<dbReference type="Pfam" id="PF01343">
    <property type="entry name" value="Peptidase_S49"/>
    <property type="match status" value="2"/>
</dbReference>
<dbReference type="Gene3D" id="6.20.330.10">
    <property type="match status" value="1"/>
</dbReference>
<comment type="similarity">
    <text evidence="1">Belongs to the peptidase S49 family.</text>
</comment>
<dbReference type="OrthoDB" id="9764363at2"/>
<dbReference type="GO" id="GO:0008236">
    <property type="term" value="F:serine-type peptidase activity"/>
    <property type="evidence" value="ECO:0007669"/>
    <property type="project" value="UniProtKB-KW"/>
</dbReference>
<keyword evidence="4" id="KW-0720">Serine protease</keyword>
<feature type="active site" description="Nucleophile" evidence="5">
    <location>
        <position position="397"/>
    </location>
</feature>
<dbReference type="Gene3D" id="3.90.226.10">
    <property type="entry name" value="2-enoyl-CoA Hydratase, Chain A, domain 1"/>
    <property type="match status" value="2"/>
</dbReference>
<dbReference type="CDD" id="cd07023">
    <property type="entry name" value="S49_Sppa_N_C"/>
    <property type="match status" value="1"/>
</dbReference>
<dbReference type="Proteomes" id="UP000271003">
    <property type="component" value="Chromosome"/>
</dbReference>
<dbReference type="EMBL" id="AP018786">
    <property type="protein sequence ID" value="BBF22230.1"/>
    <property type="molecule type" value="Genomic_DNA"/>
</dbReference>
<dbReference type="GO" id="GO:0016020">
    <property type="term" value="C:membrane"/>
    <property type="evidence" value="ECO:0007669"/>
    <property type="project" value="InterPro"/>
</dbReference>
<dbReference type="KEGG" id="sutt:SUTMEG_01210"/>
<dbReference type="PANTHER" id="PTHR33209:SF1">
    <property type="entry name" value="PEPTIDASE S49 DOMAIN-CONTAINING PROTEIN"/>
    <property type="match status" value="1"/>
</dbReference>
<dbReference type="CDD" id="cd07018">
    <property type="entry name" value="S49_SppA_67K_type"/>
    <property type="match status" value="1"/>
</dbReference>
<name>A0A2Z6I8L6_9BURK</name>
<dbReference type="InterPro" id="IPR002142">
    <property type="entry name" value="Peptidase_S49"/>
</dbReference>
<evidence type="ECO:0000259" key="6">
    <source>
        <dbReference type="Pfam" id="PF01343"/>
    </source>
</evidence>
<dbReference type="InterPro" id="IPR047217">
    <property type="entry name" value="S49_SppA_67K_type_N"/>
</dbReference>
<dbReference type="AlphaFoldDB" id="A0A2Z6I8L6"/>
<evidence type="ECO:0000313" key="7">
    <source>
        <dbReference type="EMBL" id="BBF22230.1"/>
    </source>
</evidence>
<evidence type="ECO:0000256" key="3">
    <source>
        <dbReference type="ARBA" id="ARBA00022801"/>
    </source>
</evidence>
<dbReference type="SUPFAM" id="SSF52096">
    <property type="entry name" value="ClpP/crotonase"/>
    <property type="match status" value="2"/>
</dbReference>
<dbReference type="PANTHER" id="PTHR33209">
    <property type="entry name" value="PROTEASE 4"/>
    <property type="match status" value="1"/>
</dbReference>
<dbReference type="RefSeq" id="WP_120175891.1">
    <property type="nucleotide sequence ID" value="NZ_AP018786.1"/>
</dbReference>
<dbReference type="GO" id="GO:0006465">
    <property type="term" value="P:signal peptide processing"/>
    <property type="evidence" value="ECO:0007669"/>
    <property type="project" value="InterPro"/>
</dbReference>
<evidence type="ECO:0000313" key="8">
    <source>
        <dbReference type="Proteomes" id="UP000271003"/>
    </source>
</evidence>
<protein>
    <submittedName>
        <fullName evidence="7">Protease</fullName>
    </submittedName>
</protein>
<dbReference type="InterPro" id="IPR029045">
    <property type="entry name" value="ClpP/crotonase-like_dom_sf"/>
</dbReference>
<feature type="active site" description="Proton donor/acceptor" evidence="5">
    <location>
        <position position="198"/>
    </location>
</feature>